<gene>
    <name evidence="1" type="ORF">NCTC13294_00499</name>
</gene>
<dbReference type="PANTHER" id="PTHR32432">
    <property type="entry name" value="CELL DIVISION PROTEIN FTSA-RELATED"/>
    <property type="match status" value="1"/>
</dbReference>
<dbReference type="PANTHER" id="PTHR32432:SF3">
    <property type="entry name" value="ETHANOLAMINE UTILIZATION PROTEIN EUTJ"/>
    <property type="match status" value="1"/>
</dbReference>
<dbReference type="Gene3D" id="3.30.420.40">
    <property type="match status" value="2"/>
</dbReference>
<name>A0A381E0X7_9GAMM</name>
<reference evidence="1 2" key="1">
    <citation type="submission" date="2018-06" db="EMBL/GenBank/DDBJ databases">
        <authorList>
            <consortium name="Pathogen Informatics"/>
            <person name="Doyle S."/>
        </authorList>
    </citation>
    <scope>NUCLEOTIDE SEQUENCE [LARGE SCALE GENOMIC DNA]</scope>
    <source>
        <strain evidence="1 2">NCTC13294</strain>
    </source>
</reference>
<sequence>MLGKPEIIGVDIGQYSIKIARVKQSGKSFTANHLAYEVIPPDVRQQRDRVTLGRIVAATLKKQKLSKGLPVLHINTGDAIMREVTVDAGLRGNELEGAIELELNDAIPFGMDQVYFDFDEVPNKKGTRLVVAVRRDVADEKTALLNNLPKTFTAPHVDVDAFAFNRVLNYVVRNDSAVGRGGRVMLIDIGFNRSRFYVCKGGELLFSREQQIGGNTVNEIIMDVFDIDAESAENRKIGRSFGDEYRDLVLTPYVQTFTEQLHLAMDFYEANNVSESSDPLRAIYLTGGGSRLSGFVEALGAANVSHNIRLLNLAPYIKLSGSQRSDETLQSGINHALAIGLAMEGTN</sequence>
<dbReference type="CDD" id="cd24049">
    <property type="entry name" value="ASKHA_NBD_PilM"/>
    <property type="match status" value="1"/>
</dbReference>
<protein>
    <submittedName>
        <fullName evidence="1">Type IV pilus assembly protein PilM</fullName>
    </submittedName>
</protein>
<dbReference type="InterPro" id="IPR005883">
    <property type="entry name" value="PilM"/>
</dbReference>
<dbReference type="Proteomes" id="UP000254572">
    <property type="component" value="Unassembled WGS sequence"/>
</dbReference>
<dbReference type="InterPro" id="IPR050696">
    <property type="entry name" value="FtsA/MreB"/>
</dbReference>
<organism evidence="1 2">
    <name type="scientific">Cardiobacterium valvarum</name>
    <dbReference type="NCBI Taxonomy" id="194702"/>
    <lineage>
        <taxon>Bacteria</taxon>
        <taxon>Pseudomonadati</taxon>
        <taxon>Pseudomonadota</taxon>
        <taxon>Gammaproteobacteria</taxon>
        <taxon>Cardiobacteriales</taxon>
        <taxon>Cardiobacteriaceae</taxon>
        <taxon>Cardiobacterium</taxon>
    </lineage>
</organism>
<dbReference type="RefSeq" id="WP_115610786.1">
    <property type="nucleotide sequence ID" value="NZ_UFUW01000001.1"/>
</dbReference>
<dbReference type="OrthoDB" id="9773403at2"/>
<keyword evidence="2" id="KW-1185">Reference proteome</keyword>
<dbReference type="Gene3D" id="3.30.1490.300">
    <property type="match status" value="1"/>
</dbReference>
<evidence type="ECO:0000313" key="2">
    <source>
        <dbReference type="Proteomes" id="UP000254572"/>
    </source>
</evidence>
<dbReference type="InterPro" id="IPR043129">
    <property type="entry name" value="ATPase_NBD"/>
</dbReference>
<dbReference type="PIRSF" id="PIRSF019169">
    <property type="entry name" value="PilM"/>
    <property type="match status" value="1"/>
</dbReference>
<accession>A0A381E0X7</accession>
<dbReference type="Pfam" id="PF11104">
    <property type="entry name" value="PilM_2"/>
    <property type="match status" value="1"/>
</dbReference>
<evidence type="ECO:0000313" key="1">
    <source>
        <dbReference type="EMBL" id="SUX19384.1"/>
    </source>
</evidence>
<dbReference type="NCBIfam" id="TIGR01175">
    <property type="entry name" value="pilM"/>
    <property type="match status" value="1"/>
</dbReference>
<proteinExistence type="predicted"/>
<dbReference type="EMBL" id="UFUW01000001">
    <property type="protein sequence ID" value="SUX19384.1"/>
    <property type="molecule type" value="Genomic_DNA"/>
</dbReference>
<dbReference type="SUPFAM" id="SSF53067">
    <property type="entry name" value="Actin-like ATPase domain"/>
    <property type="match status" value="2"/>
</dbReference>
<dbReference type="AlphaFoldDB" id="A0A381E0X7"/>